<gene>
    <name evidence="1" type="ORF">CLV58_109180</name>
</gene>
<evidence type="ECO:0000313" key="1">
    <source>
        <dbReference type="EMBL" id="PRY38453.1"/>
    </source>
</evidence>
<proteinExistence type="predicted"/>
<dbReference type="AlphaFoldDB" id="A0A2T0SYL5"/>
<dbReference type="RefSeq" id="WP_106138185.1">
    <property type="nucleotide sequence ID" value="NZ_PVTE01000009.1"/>
</dbReference>
<reference evidence="1 2" key="1">
    <citation type="submission" date="2018-03" db="EMBL/GenBank/DDBJ databases">
        <title>Genomic Encyclopedia of Archaeal and Bacterial Type Strains, Phase II (KMG-II): from individual species to whole genera.</title>
        <authorList>
            <person name="Goeker M."/>
        </authorList>
    </citation>
    <scope>NUCLEOTIDE SEQUENCE [LARGE SCALE GENOMIC DNA]</scope>
    <source>
        <strain evidence="1 2">DSM 28354</strain>
    </source>
</reference>
<dbReference type="Proteomes" id="UP000238375">
    <property type="component" value="Unassembled WGS sequence"/>
</dbReference>
<keyword evidence="2" id="KW-1185">Reference proteome</keyword>
<name>A0A2T0SYL5_9BACT</name>
<comment type="caution">
    <text evidence="1">The sequence shown here is derived from an EMBL/GenBank/DDBJ whole genome shotgun (WGS) entry which is preliminary data.</text>
</comment>
<sequence length="76" mass="8762">MTASIKPIVTEVSEEQVRMVKLYNDDLRQSISCLRELLSAGVRTGSEFQTEYTYILPDEIDRGLVQQKIMELLKKL</sequence>
<protein>
    <submittedName>
        <fullName evidence="1">Uncharacterized protein</fullName>
    </submittedName>
</protein>
<accession>A0A2T0SYL5</accession>
<evidence type="ECO:0000313" key="2">
    <source>
        <dbReference type="Proteomes" id="UP000238375"/>
    </source>
</evidence>
<dbReference type="EMBL" id="PVTE01000009">
    <property type="protein sequence ID" value="PRY38453.1"/>
    <property type="molecule type" value="Genomic_DNA"/>
</dbReference>
<organism evidence="1 2">
    <name type="scientific">Spirosoma oryzae</name>
    <dbReference type="NCBI Taxonomy" id="1469603"/>
    <lineage>
        <taxon>Bacteria</taxon>
        <taxon>Pseudomonadati</taxon>
        <taxon>Bacteroidota</taxon>
        <taxon>Cytophagia</taxon>
        <taxon>Cytophagales</taxon>
        <taxon>Cytophagaceae</taxon>
        <taxon>Spirosoma</taxon>
    </lineage>
</organism>